<evidence type="ECO:0000313" key="2">
    <source>
        <dbReference type="Proteomes" id="UP000184330"/>
    </source>
</evidence>
<name>A0A1L7WE19_9HELO</name>
<accession>A0A1L7WE19</accession>
<dbReference type="Proteomes" id="UP000184330">
    <property type="component" value="Unassembled WGS sequence"/>
</dbReference>
<gene>
    <name evidence="1" type="ORF">PAC_00902</name>
</gene>
<protein>
    <submittedName>
        <fullName evidence="1">Uncharacterized protein</fullName>
    </submittedName>
</protein>
<sequence length="270" mass="30388">MTHTAPDILDLEHLSLNATTSDNSATEGQGPSIATLLPAEIRLQIWNCLCFDWDGKMPNVIKALRSKENMYHEALSVFYRANTYIFHSFNNWSFGDMTPRAVRTITRAEIHIEQEIMTTGLWALSRPDPALTPYQPATLLDATSIRFLTLCFFPDDGSSGKAPFISVGSVSYSPNYFLVSFPSLVRVELNFEAYHALGQSFGASFGPRPWRLREGINIVNKRFGVCAKLTSVVGLYDHSETAEASLERIRVSDRWFWQAEEGEVLGRRGR</sequence>
<dbReference type="OrthoDB" id="3561275at2759"/>
<organism evidence="1 2">
    <name type="scientific">Phialocephala subalpina</name>
    <dbReference type="NCBI Taxonomy" id="576137"/>
    <lineage>
        <taxon>Eukaryota</taxon>
        <taxon>Fungi</taxon>
        <taxon>Dikarya</taxon>
        <taxon>Ascomycota</taxon>
        <taxon>Pezizomycotina</taxon>
        <taxon>Leotiomycetes</taxon>
        <taxon>Helotiales</taxon>
        <taxon>Mollisiaceae</taxon>
        <taxon>Phialocephala</taxon>
        <taxon>Phialocephala fortinii species complex</taxon>
    </lineage>
</organism>
<evidence type="ECO:0000313" key="1">
    <source>
        <dbReference type="EMBL" id="CZR51027.1"/>
    </source>
</evidence>
<proteinExistence type="predicted"/>
<keyword evidence="2" id="KW-1185">Reference proteome</keyword>
<dbReference type="AlphaFoldDB" id="A0A1L7WE19"/>
<reference evidence="1 2" key="1">
    <citation type="submission" date="2016-03" db="EMBL/GenBank/DDBJ databases">
        <authorList>
            <person name="Ploux O."/>
        </authorList>
    </citation>
    <scope>NUCLEOTIDE SEQUENCE [LARGE SCALE GENOMIC DNA]</scope>
    <source>
        <strain evidence="1 2">UAMH 11012</strain>
    </source>
</reference>
<dbReference type="EMBL" id="FJOG01000001">
    <property type="protein sequence ID" value="CZR51027.1"/>
    <property type="molecule type" value="Genomic_DNA"/>
</dbReference>